<dbReference type="Gene3D" id="3.90.1300.10">
    <property type="entry name" value="Amidase signature (AS) domain"/>
    <property type="match status" value="1"/>
</dbReference>
<dbReference type="EC" id="6.3.5.7" evidence="7"/>
<dbReference type="GO" id="GO:0005524">
    <property type="term" value="F:ATP binding"/>
    <property type="evidence" value="ECO:0007669"/>
    <property type="project" value="UniProtKB-KW"/>
</dbReference>
<organism evidence="9 10">
    <name type="scientific">Candidatus Buchananbacteria bacterium RBG_13_36_9</name>
    <dbReference type="NCBI Taxonomy" id="1797530"/>
    <lineage>
        <taxon>Bacteria</taxon>
        <taxon>Candidatus Buchananiibacteriota</taxon>
    </lineage>
</organism>
<evidence type="ECO:0000256" key="2">
    <source>
        <dbReference type="ARBA" id="ARBA00022598"/>
    </source>
</evidence>
<keyword evidence="4 7" id="KW-0067">ATP-binding</keyword>
<dbReference type="InterPro" id="IPR004412">
    <property type="entry name" value="GatA"/>
</dbReference>
<sequence length="485" mass="52682">MDLNQLTIKEAHEKLSKREISSLELTKACIDRIKMTDDKVHAFLATDFINAEKQAKEVDKKIKKGIKLKILEGIPCGIKDMIITKGIATTASSNMLINYVPLFDATVIEKLKANGAIILGKNNCDAWAHGSSTENSDFGPTHNPWDLERVPGGSSGGSAAAVAAEQVIYSLGTDTGGSIRQPASHCGVVGLKPTYGRVSRFGAIAMGSSLDCIGPVAKTVEDAALILNIIAGPDKKDSTTPPKPVLDYTKNLKRGVKGLKIGLPKEAYIDGMDQCLVSSLEKAVEDLTKLGAKFEEVSLPNLAYGLACYYIIMPSEVSSNLGRYDGIRYGFQAKDAEDLFEVYTKSRAKGFGAEAKRRIMVGTYVLSAGYYDAYYKKAMKVRTLIKQDFDNALQKVDLILMPTSPRPAFKIGEKTNDPLTMYLEDIFTVTINLAGVPAISIPCGFVNNLPVGMQLIGQQFAEETILQAAHAYEQATGWHKIKPKL</sequence>
<evidence type="ECO:0000256" key="4">
    <source>
        <dbReference type="ARBA" id="ARBA00022840"/>
    </source>
</evidence>
<comment type="subunit">
    <text evidence="7">Heterotrimer of A, B and C subunits.</text>
</comment>
<gene>
    <name evidence="7 9" type="primary">gatA</name>
    <name evidence="9" type="ORF">A2Y82_05425</name>
</gene>
<dbReference type="InterPro" id="IPR023631">
    <property type="entry name" value="Amidase_dom"/>
</dbReference>
<dbReference type="AlphaFoldDB" id="A0A1G1XR98"/>
<dbReference type="GO" id="GO:0050567">
    <property type="term" value="F:glutaminyl-tRNA synthase (glutamine-hydrolyzing) activity"/>
    <property type="evidence" value="ECO:0007669"/>
    <property type="project" value="UniProtKB-UniRule"/>
</dbReference>
<evidence type="ECO:0000256" key="7">
    <source>
        <dbReference type="HAMAP-Rule" id="MF_00120"/>
    </source>
</evidence>
<evidence type="ECO:0000256" key="6">
    <source>
        <dbReference type="ARBA" id="ARBA00047407"/>
    </source>
</evidence>
<dbReference type="SUPFAM" id="SSF75304">
    <property type="entry name" value="Amidase signature (AS) enzymes"/>
    <property type="match status" value="1"/>
</dbReference>
<keyword evidence="2 7" id="KW-0436">Ligase</keyword>
<comment type="caution">
    <text evidence="9">The sequence shown here is derived from an EMBL/GenBank/DDBJ whole genome shotgun (WGS) entry which is preliminary data.</text>
</comment>
<protein>
    <recommendedName>
        <fullName evidence="7">Glutamyl-tRNA(Gln) amidotransferase subunit A</fullName>
        <shortName evidence="7">Glu-ADT subunit A</shortName>
        <ecNumber evidence="7">6.3.5.7</ecNumber>
    </recommendedName>
</protein>
<dbReference type="GO" id="GO:0006412">
    <property type="term" value="P:translation"/>
    <property type="evidence" value="ECO:0007669"/>
    <property type="project" value="UniProtKB-UniRule"/>
</dbReference>
<proteinExistence type="inferred from homology"/>
<dbReference type="GO" id="GO:0030956">
    <property type="term" value="C:glutamyl-tRNA(Gln) amidotransferase complex"/>
    <property type="evidence" value="ECO:0007669"/>
    <property type="project" value="InterPro"/>
</dbReference>
<dbReference type="Proteomes" id="UP000176498">
    <property type="component" value="Unassembled WGS sequence"/>
</dbReference>
<dbReference type="Pfam" id="PF01425">
    <property type="entry name" value="Amidase"/>
    <property type="match status" value="1"/>
</dbReference>
<dbReference type="InterPro" id="IPR000120">
    <property type="entry name" value="Amidase"/>
</dbReference>
<dbReference type="HAMAP" id="MF_00120">
    <property type="entry name" value="GatA"/>
    <property type="match status" value="1"/>
</dbReference>
<dbReference type="PROSITE" id="PS00571">
    <property type="entry name" value="AMIDASES"/>
    <property type="match status" value="1"/>
</dbReference>
<evidence type="ECO:0000313" key="10">
    <source>
        <dbReference type="Proteomes" id="UP000176498"/>
    </source>
</evidence>
<keyword evidence="3 7" id="KW-0547">Nucleotide-binding</keyword>
<keyword evidence="5 7" id="KW-0648">Protein biosynthesis</keyword>
<dbReference type="NCBIfam" id="TIGR00132">
    <property type="entry name" value="gatA"/>
    <property type="match status" value="1"/>
</dbReference>
<dbReference type="EMBL" id="MHHZ01000012">
    <property type="protein sequence ID" value="OGY41867.1"/>
    <property type="molecule type" value="Genomic_DNA"/>
</dbReference>
<reference evidence="9 10" key="1">
    <citation type="journal article" date="2016" name="Nat. Commun.">
        <title>Thousands of microbial genomes shed light on interconnected biogeochemical processes in an aquifer system.</title>
        <authorList>
            <person name="Anantharaman K."/>
            <person name="Brown C.T."/>
            <person name="Hug L.A."/>
            <person name="Sharon I."/>
            <person name="Castelle C.J."/>
            <person name="Probst A.J."/>
            <person name="Thomas B.C."/>
            <person name="Singh A."/>
            <person name="Wilkins M.J."/>
            <person name="Karaoz U."/>
            <person name="Brodie E.L."/>
            <person name="Williams K.H."/>
            <person name="Hubbard S.S."/>
            <person name="Banfield J.F."/>
        </authorList>
    </citation>
    <scope>NUCLEOTIDE SEQUENCE [LARGE SCALE GENOMIC DNA]</scope>
</reference>
<dbReference type="InterPro" id="IPR036928">
    <property type="entry name" value="AS_sf"/>
</dbReference>
<dbReference type="InterPro" id="IPR020556">
    <property type="entry name" value="Amidase_CS"/>
</dbReference>
<evidence type="ECO:0000256" key="5">
    <source>
        <dbReference type="ARBA" id="ARBA00022917"/>
    </source>
</evidence>
<feature type="domain" description="Amidase" evidence="8">
    <location>
        <begin position="24"/>
        <end position="466"/>
    </location>
</feature>
<name>A0A1G1XR98_9BACT</name>
<accession>A0A1G1XR98</accession>
<comment type="function">
    <text evidence="7">Allows the formation of correctly charged Gln-tRNA(Gln) through the transamidation of misacylated Glu-tRNA(Gln) in organisms which lack glutaminyl-tRNA synthetase. The reaction takes place in the presence of glutamine and ATP through an activated gamma-phospho-Glu-tRNA(Gln).</text>
</comment>
<comment type="catalytic activity">
    <reaction evidence="6 7">
        <text>L-glutamyl-tRNA(Gln) + L-glutamine + ATP + H2O = L-glutaminyl-tRNA(Gln) + L-glutamate + ADP + phosphate + H(+)</text>
        <dbReference type="Rhea" id="RHEA:17521"/>
        <dbReference type="Rhea" id="RHEA-COMP:9681"/>
        <dbReference type="Rhea" id="RHEA-COMP:9684"/>
        <dbReference type="ChEBI" id="CHEBI:15377"/>
        <dbReference type="ChEBI" id="CHEBI:15378"/>
        <dbReference type="ChEBI" id="CHEBI:29985"/>
        <dbReference type="ChEBI" id="CHEBI:30616"/>
        <dbReference type="ChEBI" id="CHEBI:43474"/>
        <dbReference type="ChEBI" id="CHEBI:58359"/>
        <dbReference type="ChEBI" id="CHEBI:78520"/>
        <dbReference type="ChEBI" id="CHEBI:78521"/>
        <dbReference type="ChEBI" id="CHEBI:456216"/>
        <dbReference type="EC" id="6.3.5.7"/>
    </reaction>
</comment>
<evidence type="ECO:0000256" key="3">
    <source>
        <dbReference type="ARBA" id="ARBA00022741"/>
    </source>
</evidence>
<dbReference type="GO" id="GO:0016740">
    <property type="term" value="F:transferase activity"/>
    <property type="evidence" value="ECO:0007669"/>
    <property type="project" value="UniProtKB-KW"/>
</dbReference>
<dbReference type="PANTHER" id="PTHR11895">
    <property type="entry name" value="TRANSAMIDASE"/>
    <property type="match status" value="1"/>
</dbReference>
<dbReference type="PANTHER" id="PTHR11895:SF151">
    <property type="entry name" value="GLUTAMYL-TRNA(GLN) AMIDOTRANSFERASE SUBUNIT A"/>
    <property type="match status" value="1"/>
</dbReference>
<feature type="active site" description="Acyl-ester intermediate" evidence="7">
    <location>
        <position position="178"/>
    </location>
</feature>
<comment type="similarity">
    <text evidence="1 7">Belongs to the amidase family. GatA subfamily.</text>
</comment>
<evidence type="ECO:0000259" key="8">
    <source>
        <dbReference type="Pfam" id="PF01425"/>
    </source>
</evidence>
<feature type="active site" description="Charge relay system" evidence="7">
    <location>
        <position position="154"/>
    </location>
</feature>
<evidence type="ECO:0000256" key="1">
    <source>
        <dbReference type="ARBA" id="ARBA00008069"/>
    </source>
</evidence>
<evidence type="ECO:0000313" key="9">
    <source>
        <dbReference type="EMBL" id="OGY41867.1"/>
    </source>
</evidence>
<feature type="active site" description="Charge relay system" evidence="7">
    <location>
        <position position="79"/>
    </location>
</feature>
<keyword evidence="9" id="KW-0808">Transferase</keyword>